<reference evidence="17" key="1">
    <citation type="journal article" date="2021" name="Nat. Commun.">
        <title>Genomic analyses provide insights into spinach domestication and the genetic basis of agronomic traits.</title>
        <authorList>
            <person name="Cai X."/>
            <person name="Sun X."/>
            <person name="Xu C."/>
            <person name="Sun H."/>
            <person name="Wang X."/>
            <person name="Ge C."/>
            <person name="Zhang Z."/>
            <person name="Wang Q."/>
            <person name="Fei Z."/>
            <person name="Jiao C."/>
            <person name="Wang Q."/>
        </authorList>
    </citation>
    <scope>NUCLEOTIDE SEQUENCE [LARGE SCALE GENOMIC DNA]</scope>
    <source>
        <strain evidence="17">cv. Varoflay</strain>
    </source>
</reference>
<keyword evidence="5" id="KW-0732">Signal</keyword>
<dbReference type="SMART" id="SM00220">
    <property type="entry name" value="S_TKc"/>
    <property type="match status" value="1"/>
</dbReference>
<dbReference type="GeneID" id="110800605"/>
<dbReference type="Proteomes" id="UP000813463">
    <property type="component" value="Chromosome 5"/>
</dbReference>
<dbReference type="SUPFAM" id="SSF56112">
    <property type="entry name" value="Protein kinase-like (PK-like)"/>
    <property type="match status" value="1"/>
</dbReference>
<evidence type="ECO:0000256" key="3">
    <source>
        <dbReference type="ARBA" id="ARBA00022679"/>
    </source>
</evidence>
<dbReference type="InterPro" id="IPR008271">
    <property type="entry name" value="Ser/Thr_kinase_AS"/>
</dbReference>
<evidence type="ECO:0000313" key="17">
    <source>
        <dbReference type="Proteomes" id="UP000813463"/>
    </source>
</evidence>
<dbReference type="PROSITE" id="PS51473">
    <property type="entry name" value="GNK2"/>
    <property type="match status" value="1"/>
</dbReference>
<evidence type="ECO:0000256" key="4">
    <source>
        <dbReference type="ARBA" id="ARBA00022692"/>
    </source>
</evidence>
<dbReference type="Pfam" id="PF07714">
    <property type="entry name" value="PK_Tyr_Ser-Thr"/>
    <property type="match status" value="1"/>
</dbReference>
<dbReference type="GO" id="GO:0005886">
    <property type="term" value="C:plasma membrane"/>
    <property type="evidence" value="ECO:0007669"/>
    <property type="project" value="UniProtKB-SubCell"/>
</dbReference>
<dbReference type="Gene3D" id="3.30.200.20">
    <property type="entry name" value="Phosphorylase Kinase, domain 1"/>
    <property type="match status" value="1"/>
</dbReference>
<dbReference type="KEGG" id="soe:110800605"/>
<dbReference type="AlphaFoldDB" id="A0A9R0K8I5"/>
<keyword evidence="6" id="KW-0677">Repeat</keyword>
<evidence type="ECO:0000256" key="5">
    <source>
        <dbReference type="ARBA" id="ARBA00022729"/>
    </source>
</evidence>
<evidence type="ECO:0000313" key="18">
    <source>
        <dbReference type="RefSeq" id="XP_021861608.2"/>
    </source>
</evidence>
<keyword evidence="17" id="KW-1185">Reference proteome</keyword>
<evidence type="ECO:0000256" key="14">
    <source>
        <dbReference type="SAM" id="Phobius"/>
    </source>
</evidence>
<dbReference type="InterPro" id="IPR001245">
    <property type="entry name" value="Ser-Thr/Tyr_kinase_cat_dom"/>
</dbReference>
<name>A0A9R0K8I5_SPIOL</name>
<dbReference type="RefSeq" id="XP_021861608.2">
    <property type="nucleotide sequence ID" value="XM_022005916.2"/>
</dbReference>
<keyword evidence="9" id="KW-0067">ATP-binding</keyword>
<evidence type="ECO:0000256" key="8">
    <source>
        <dbReference type="ARBA" id="ARBA00022777"/>
    </source>
</evidence>
<reference evidence="18" key="2">
    <citation type="submission" date="2025-08" db="UniProtKB">
        <authorList>
            <consortium name="RefSeq"/>
        </authorList>
    </citation>
    <scope>IDENTIFICATION</scope>
    <source>
        <tissue evidence="18">Leaf</tissue>
    </source>
</reference>
<keyword evidence="3" id="KW-0808">Transferase</keyword>
<protein>
    <submittedName>
        <fullName evidence="18">Cysteine-rich receptor-like protein kinase 6</fullName>
    </submittedName>
</protein>
<keyword evidence="12" id="KW-0675">Receptor</keyword>
<organism evidence="17 18">
    <name type="scientific">Spinacia oleracea</name>
    <name type="common">Spinach</name>
    <dbReference type="NCBI Taxonomy" id="3562"/>
    <lineage>
        <taxon>Eukaryota</taxon>
        <taxon>Viridiplantae</taxon>
        <taxon>Streptophyta</taxon>
        <taxon>Embryophyta</taxon>
        <taxon>Tracheophyta</taxon>
        <taxon>Spermatophyta</taxon>
        <taxon>Magnoliopsida</taxon>
        <taxon>eudicotyledons</taxon>
        <taxon>Gunneridae</taxon>
        <taxon>Pentapetalae</taxon>
        <taxon>Caryophyllales</taxon>
        <taxon>Chenopodiaceae</taxon>
        <taxon>Chenopodioideae</taxon>
        <taxon>Anserineae</taxon>
        <taxon>Spinacia</taxon>
    </lineage>
</organism>
<dbReference type="Pfam" id="PF01657">
    <property type="entry name" value="Stress-antifung"/>
    <property type="match status" value="1"/>
</dbReference>
<dbReference type="CDD" id="cd14066">
    <property type="entry name" value="STKc_IRAK"/>
    <property type="match status" value="1"/>
</dbReference>
<comment type="subcellular location">
    <subcellularLocation>
        <location evidence="1">Membrane</location>
        <topology evidence="1">Single-pass membrane protein</topology>
    </subcellularLocation>
</comment>
<dbReference type="InterPro" id="IPR000719">
    <property type="entry name" value="Prot_kinase_dom"/>
</dbReference>
<feature type="transmembrane region" description="Helical" evidence="14">
    <location>
        <begin position="168"/>
        <end position="190"/>
    </location>
</feature>
<keyword evidence="4 14" id="KW-0812">Transmembrane</keyword>
<keyword evidence="11 14" id="KW-0472">Membrane</keyword>
<keyword evidence="8" id="KW-0418">Kinase</keyword>
<evidence type="ECO:0000256" key="1">
    <source>
        <dbReference type="ARBA" id="ARBA00004167"/>
    </source>
</evidence>
<feature type="domain" description="Gnk2-homologous" evidence="16">
    <location>
        <begin position="15"/>
        <end position="119"/>
    </location>
</feature>
<dbReference type="InterPro" id="IPR038408">
    <property type="entry name" value="GNK2_sf"/>
</dbReference>
<evidence type="ECO:0000256" key="13">
    <source>
        <dbReference type="ARBA" id="ARBA00023180"/>
    </source>
</evidence>
<dbReference type="GO" id="GO:0004674">
    <property type="term" value="F:protein serine/threonine kinase activity"/>
    <property type="evidence" value="ECO:0007669"/>
    <property type="project" value="UniProtKB-KW"/>
</dbReference>
<dbReference type="PANTHER" id="PTHR27002">
    <property type="entry name" value="RECEPTOR-LIKE SERINE/THREONINE-PROTEIN KINASE SD1-8"/>
    <property type="match status" value="1"/>
</dbReference>
<evidence type="ECO:0000256" key="12">
    <source>
        <dbReference type="ARBA" id="ARBA00023170"/>
    </source>
</evidence>
<accession>A0A9R0K8I5</accession>
<keyword evidence="2" id="KW-0723">Serine/threonine-protein kinase</keyword>
<dbReference type="InterPro" id="IPR002902">
    <property type="entry name" value="GNK2"/>
</dbReference>
<keyword evidence="13" id="KW-0325">Glycoprotein</keyword>
<gene>
    <name evidence="18" type="primary">LOC110800605</name>
</gene>
<keyword evidence="7" id="KW-0547">Nucleotide-binding</keyword>
<dbReference type="CDD" id="cd23509">
    <property type="entry name" value="Gnk2-like"/>
    <property type="match status" value="1"/>
</dbReference>
<dbReference type="Gene3D" id="3.30.430.20">
    <property type="entry name" value="Gnk2 domain, C-X8-C-X2-C motif"/>
    <property type="match status" value="1"/>
</dbReference>
<evidence type="ECO:0000256" key="9">
    <source>
        <dbReference type="ARBA" id="ARBA00022840"/>
    </source>
</evidence>
<dbReference type="PANTHER" id="PTHR27002:SF1082">
    <property type="entry name" value="OS06G0693000 PROTEIN"/>
    <property type="match status" value="1"/>
</dbReference>
<evidence type="ECO:0000256" key="10">
    <source>
        <dbReference type="ARBA" id="ARBA00022989"/>
    </source>
</evidence>
<dbReference type="PROSITE" id="PS50011">
    <property type="entry name" value="PROTEIN_KINASE_DOM"/>
    <property type="match status" value="1"/>
</dbReference>
<keyword evidence="10 14" id="KW-1133">Transmembrane helix</keyword>
<dbReference type="GO" id="GO:0005524">
    <property type="term" value="F:ATP binding"/>
    <property type="evidence" value="ECO:0007669"/>
    <property type="project" value="UniProtKB-KW"/>
</dbReference>
<dbReference type="PROSITE" id="PS00108">
    <property type="entry name" value="PROTEIN_KINASE_ST"/>
    <property type="match status" value="1"/>
</dbReference>
<evidence type="ECO:0000256" key="11">
    <source>
        <dbReference type="ARBA" id="ARBA00023136"/>
    </source>
</evidence>
<evidence type="ECO:0000259" key="16">
    <source>
        <dbReference type="PROSITE" id="PS51473"/>
    </source>
</evidence>
<sequence>MIRYSNETLLGVLALEPYHNEQSYNVIPGSRRDFTKLLGETFPVLVTRAANNVTGKKFATISVPFTPSTNLYALAQCTPDLTVANCHTCLTNAIDRLQTAAGWNFLMPSCNIRYEIYPFTYRPHHLPLSPPPSGSAYTGMSPAPSPLLPSPSTNGISNSTNSGGTSKWKAIIAAVVIMGTMALVIFLYCLRSWLRQLYARKVSTNLEENWHNNMTIDGINPLEIQDLPLFKFKDLAIATYNFSESNMLGRGGFGPVYKGRFEDGQEIAVKRLSRTSDQGLQEFMNEVVVISKLQHRNLVKLLGCCVQRQEKLLVYEYMANKSLDAFLFDPSSQHQLDWKKRLNIIKGISRGLLYLHRDSRLRIIHRDLKASNILLDNDLNPKISDFGMARIFGGSQDKGDTRRIVGTYGYMSPEYAMQGRFSEKSDVFSLGVLLLEIVSGKRNKNFKDQDCLSLLGHAWKLWNEDIILSLIDPTISESTFDMEILKCIQIGLLCVQEFPEDRPSSSMVLSMIEGEVTNLPRPSQPGFTLRRNEDNQNEAHQNGHEYCSVDRLSITMLTGR</sequence>
<feature type="domain" description="Protein kinase" evidence="15">
    <location>
        <begin position="242"/>
        <end position="527"/>
    </location>
</feature>
<dbReference type="InterPro" id="IPR011009">
    <property type="entry name" value="Kinase-like_dom_sf"/>
</dbReference>
<evidence type="ECO:0000256" key="7">
    <source>
        <dbReference type="ARBA" id="ARBA00022741"/>
    </source>
</evidence>
<evidence type="ECO:0000256" key="2">
    <source>
        <dbReference type="ARBA" id="ARBA00022527"/>
    </source>
</evidence>
<dbReference type="Gene3D" id="1.10.510.10">
    <property type="entry name" value="Transferase(Phosphotransferase) domain 1"/>
    <property type="match status" value="1"/>
</dbReference>
<proteinExistence type="predicted"/>
<evidence type="ECO:0000256" key="6">
    <source>
        <dbReference type="ARBA" id="ARBA00022737"/>
    </source>
</evidence>
<evidence type="ECO:0000259" key="15">
    <source>
        <dbReference type="PROSITE" id="PS50011"/>
    </source>
</evidence>